<dbReference type="GO" id="GO:0005886">
    <property type="term" value="C:plasma membrane"/>
    <property type="evidence" value="ECO:0007669"/>
    <property type="project" value="UniProtKB-SubCell"/>
</dbReference>
<feature type="transmembrane region" description="Helical" evidence="7">
    <location>
        <begin position="52"/>
        <end position="72"/>
    </location>
</feature>
<evidence type="ECO:0000313" key="10">
    <source>
        <dbReference type="Proteomes" id="UP000199628"/>
    </source>
</evidence>
<comment type="subcellular location">
    <subcellularLocation>
        <location evidence="1 7">Cell membrane</location>
        <topology evidence="1 7">Multi-pass membrane protein</topology>
    </subcellularLocation>
</comment>
<dbReference type="EMBL" id="FMZV01000006">
    <property type="protein sequence ID" value="SDD27251.1"/>
    <property type="molecule type" value="Genomic_DNA"/>
</dbReference>
<feature type="domain" description="ABC transmembrane type-1" evidence="8">
    <location>
        <begin position="100"/>
        <end position="284"/>
    </location>
</feature>
<evidence type="ECO:0000256" key="1">
    <source>
        <dbReference type="ARBA" id="ARBA00004651"/>
    </source>
</evidence>
<sequence length="298" mass="31767">MPATMPKQRPLNAAVLPGGERGAAVPPQAATAPAARYGAGLFLRVWRSRWFIALRSFAIFVGLWALLAAWVASPLQLPSPATVFDAMVGLARKGELLSQTLISASRLGVALLVAAVIAVPLGFAMALSRELNAYLDPIVELLRPISGIAWIPLGLFIFGVGGTLPVFIMTYVAFFPLLLNTIDGVRDIDRKLLAAAKTMGVTRKAQLVHVVVPAALPSVMVGFRIAFASAWAAIIAAELIGSPSGLGFSIEWYRQLLMSPKVFSFIVLIGVVGYLSDLVLRALQRKLTPWAEGLGIDA</sequence>
<evidence type="ECO:0000256" key="4">
    <source>
        <dbReference type="ARBA" id="ARBA00022692"/>
    </source>
</evidence>
<keyword evidence="10" id="KW-1185">Reference proteome</keyword>
<protein>
    <submittedName>
        <fullName evidence="9">Sulfonate transport system permease protein</fullName>
    </submittedName>
</protein>
<feature type="transmembrane region" description="Helical" evidence="7">
    <location>
        <begin position="107"/>
        <end position="127"/>
    </location>
</feature>
<dbReference type="PANTHER" id="PTHR30151">
    <property type="entry name" value="ALKANE SULFONATE ABC TRANSPORTER-RELATED, MEMBRANE SUBUNIT"/>
    <property type="match status" value="1"/>
</dbReference>
<proteinExistence type="inferred from homology"/>
<accession>A0A1G6TDV4</accession>
<dbReference type="PANTHER" id="PTHR30151:SF0">
    <property type="entry name" value="ABC TRANSPORTER PERMEASE PROTEIN MJ0413-RELATED"/>
    <property type="match status" value="1"/>
</dbReference>
<keyword evidence="3" id="KW-1003">Cell membrane</keyword>
<evidence type="ECO:0000256" key="7">
    <source>
        <dbReference type="RuleBase" id="RU363032"/>
    </source>
</evidence>
<dbReference type="STRING" id="639004.SAMN04488239_10673"/>
<dbReference type="Proteomes" id="UP000199628">
    <property type="component" value="Unassembled WGS sequence"/>
</dbReference>
<comment type="similarity">
    <text evidence="7">Belongs to the binding-protein-dependent transport system permease family.</text>
</comment>
<dbReference type="PROSITE" id="PS50928">
    <property type="entry name" value="ABC_TM1"/>
    <property type="match status" value="1"/>
</dbReference>
<dbReference type="SUPFAM" id="SSF161098">
    <property type="entry name" value="MetI-like"/>
    <property type="match status" value="1"/>
</dbReference>
<dbReference type="GO" id="GO:0055085">
    <property type="term" value="P:transmembrane transport"/>
    <property type="evidence" value="ECO:0007669"/>
    <property type="project" value="InterPro"/>
</dbReference>
<keyword evidence="2 7" id="KW-0813">Transport</keyword>
<evidence type="ECO:0000256" key="3">
    <source>
        <dbReference type="ARBA" id="ARBA00022475"/>
    </source>
</evidence>
<gene>
    <name evidence="9" type="ORF">SAMN04488239_10673</name>
</gene>
<dbReference type="InterPro" id="IPR000515">
    <property type="entry name" value="MetI-like"/>
</dbReference>
<organism evidence="9 10">
    <name type="scientific">Ruegeria marina</name>
    <dbReference type="NCBI Taxonomy" id="639004"/>
    <lineage>
        <taxon>Bacteria</taxon>
        <taxon>Pseudomonadati</taxon>
        <taxon>Pseudomonadota</taxon>
        <taxon>Alphaproteobacteria</taxon>
        <taxon>Rhodobacterales</taxon>
        <taxon>Roseobacteraceae</taxon>
        <taxon>Ruegeria</taxon>
    </lineage>
</organism>
<feature type="transmembrane region" description="Helical" evidence="7">
    <location>
        <begin position="148"/>
        <end position="174"/>
    </location>
</feature>
<dbReference type="Gene3D" id="1.10.3720.10">
    <property type="entry name" value="MetI-like"/>
    <property type="match status" value="1"/>
</dbReference>
<feature type="transmembrane region" description="Helical" evidence="7">
    <location>
        <begin position="221"/>
        <end position="241"/>
    </location>
</feature>
<keyword evidence="5 7" id="KW-1133">Transmembrane helix</keyword>
<dbReference type="RefSeq" id="WP_176827929.1">
    <property type="nucleotide sequence ID" value="NZ_FMZV01000006.1"/>
</dbReference>
<dbReference type="InterPro" id="IPR035906">
    <property type="entry name" value="MetI-like_sf"/>
</dbReference>
<dbReference type="AlphaFoldDB" id="A0A1G6TDV4"/>
<evidence type="ECO:0000256" key="5">
    <source>
        <dbReference type="ARBA" id="ARBA00022989"/>
    </source>
</evidence>
<dbReference type="CDD" id="cd06261">
    <property type="entry name" value="TM_PBP2"/>
    <property type="match status" value="1"/>
</dbReference>
<dbReference type="Pfam" id="PF00528">
    <property type="entry name" value="BPD_transp_1"/>
    <property type="match status" value="1"/>
</dbReference>
<keyword evidence="6 7" id="KW-0472">Membrane</keyword>
<evidence type="ECO:0000256" key="2">
    <source>
        <dbReference type="ARBA" id="ARBA00022448"/>
    </source>
</evidence>
<evidence type="ECO:0000256" key="6">
    <source>
        <dbReference type="ARBA" id="ARBA00023136"/>
    </source>
</evidence>
<keyword evidence="4 7" id="KW-0812">Transmembrane</keyword>
<evidence type="ECO:0000259" key="8">
    <source>
        <dbReference type="PROSITE" id="PS50928"/>
    </source>
</evidence>
<evidence type="ECO:0000313" key="9">
    <source>
        <dbReference type="EMBL" id="SDD27251.1"/>
    </source>
</evidence>
<reference evidence="10" key="1">
    <citation type="submission" date="2016-10" db="EMBL/GenBank/DDBJ databases">
        <authorList>
            <person name="Varghese N."/>
            <person name="Submissions S."/>
        </authorList>
    </citation>
    <scope>NUCLEOTIDE SEQUENCE [LARGE SCALE GENOMIC DNA]</scope>
    <source>
        <strain evidence="10">CGMCC 1.9108</strain>
    </source>
</reference>
<feature type="transmembrane region" description="Helical" evidence="7">
    <location>
        <begin position="262"/>
        <end position="283"/>
    </location>
</feature>
<name>A0A1G6TDV4_9RHOB</name>